<dbReference type="Pfam" id="PF04149">
    <property type="entry name" value="DUF397"/>
    <property type="match status" value="1"/>
</dbReference>
<dbReference type="Proteomes" id="UP001519363">
    <property type="component" value="Unassembled WGS sequence"/>
</dbReference>
<organism evidence="2 3">
    <name type="scientific">Crossiella equi</name>
    <dbReference type="NCBI Taxonomy" id="130796"/>
    <lineage>
        <taxon>Bacteria</taxon>
        <taxon>Bacillati</taxon>
        <taxon>Actinomycetota</taxon>
        <taxon>Actinomycetes</taxon>
        <taxon>Pseudonocardiales</taxon>
        <taxon>Pseudonocardiaceae</taxon>
        <taxon>Crossiella</taxon>
    </lineage>
</organism>
<evidence type="ECO:0000313" key="2">
    <source>
        <dbReference type="EMBL" id="MBP2474429.1"/>
    </source>
</evidence>
<name>A0ABS5ADZ3_9PSEU</name>
<proteinExistence type="predicted"/>
<evidence type="ECO:0000259" key="1">
    <source>
        <dbReference type="Pfam" id="PF04149"/>
    </source>
</evidence>
<dbReference type="EMBL" id="JAGIOO010000001">
    <property type="protein sequence ID" value="MBP2474429.1"/>
    <property type="molecule type" value="Genomic_DNA"/>
</dbReference>
<accession>A0ABS5ADZ3</accession>
<gene>
    <name evidence="2" type="ORF">JOF53_003301</name>
</gene>
<dbReference type="InterPro" id="IPR007278">
    <property type="entry name" value="DUF397"/>
</dbReference>
<evidence type="ECO:0000313" key="3">
    <source>
        <dbReference type="Proteomes" id="UP001519363"/>
    </source>
</evidence>
<feature type="domain" description="DUF397" evidence="1">
    <location>
        <begin position="17"/>
        <end position="70"/>
    </location>
</feature>
<keyword evidence="3" id="KW-1185">Reference proteome</keyword>
<protein>
    <recommendedName>
        <fullName evidence="1">DUF397 domain-containing protein</fullName>
    </recommendedName>
</protein>
<reference evidence="2 3" key="1">
    <citation type="submission" date="2021-03" db="EMBL/GenBank/DDBJ databases">
        <title>Sequencing the genomes of 1000 actinobacteria strains.</title>
        <authorList>
            <person name="Klenk H.-P."/>
        </authorList>
    </citation>
    <scope>NUCLEOTIDE SEQUENCE [LARGE SCALE GENOMIC DNA]</scope>
    <source>
        <strain evidence="2 3">DSM 44580</strain>
    </source>
</reference>
<dbReference type="RefSeq" id="WP_086780316.1">
    <property type="nucleotide sequence ID" value="NZ_JAGIOO010000001.1"/>
</dbReference>
<comment type="caution">
    <text evidence="2">The sequence shown here is derived from an EMBL/GenBank/DDBJ whole genome shotgun (WGS) entry which is preliminary data.</text>
</comment>
<sequence length="76" mass="8365">MDDYDPLSMSAAFDAGRWERPARCGPNGGNCVEVNLDNPSYVGLRDSKLAHSPVLVFDNQEWGSFLAAARSGQYDR</sequence>